<dbReference type="InterPro" id="IPR013320">
    <property type="entry name" value="ConA-like_dom_sf"/>
</dbReference>
<evidence type="ECO:0000256" key="1">
    <source>
        <dbReference type="ARBA" id="ARBA00022723"/>
    </source>
</evidence>
<dbReference type="GO" id="GO:0051603">
    <property type="term" value="P:proteolysis involved in protein catabolic process"/>
    <property type="evidence" value="ECO:0007669"/>
    <property type="project" value="TreeGrafter"/>
</dbReference>
<dbReference type="Pfam" id="PF00622">
    <property type="entry name" value="SPRY"/>
    <property type="match status" value="1"/>
</dbReference>
<name>A0A2R6S470_9APHY</name>
<dbReference type="InterPro" id="IPR043136">
    <property type="entry name" value="B30.2/SPRY_sf"/>
</dbReference>
<dbReference type="EMBL" id="MLYV02000084">
    <property type="protein sequence ID" value="PSS37062.1"/>
    <property type="molecule type" value="Genomic_DNA"/>
</dbReference>
<dbReference type="InterPro" id="IPR045129">
    <property type="entry name" value="RNF123/RKP/RSPRY1"/>
</dbReference>
<dbReference type="PANTHER" id="PTHR13363:SF5">
    <property type="entry name" value="E3 UBIQUITIN-PROTEIN LIGASE RNF123"/>
    <property type="match status" value="1"/>
</dbReference>
<dbReference type="GO" id="GO:0004842">
    <property type="term" value="F:ubiquitin-protein transferase activity"/>
    <property type="evidence" value="ECO:0007669"/>
    <property type="project" value="InterPro"/>
</dbReference>
<protein>
    <recommendedName>
        <fullName evidence="4">B30.2/SPRY domain-containing protein</fullName>
    </recommendedName>
</protein>
<dbReference type="InterPro" id="IPR001870">
    <property type="entry name" value="B30.2/SPRY"/>
</dbReference>
<dbReference type="STRING" id="98765.A0A2R6S470"/>
<dbReference type="GO" id="GO:0008270">
    <property type="term" value="F:zinc ion binding"/>
    <property type="evidence" value="ECO:0007669"/>
    <property type="project" value="UniProtKB-KW"/>
</dbReference>
<dbReference type="PROSITE" id="PS50188">
    <property type="entry name" value="B302_SPRY"/>
    <property type="match status" value="1"/>
</dbReference>
<proteinExistence type="predicted"/>
<feature type="domain" description="B30.2/SPRY" evidence="4">
    <location>
        <begin position="1"/>
        <end position="154"/>
    </location>
</feature>
<dbReference type="OrthoDB" id="25503at2759"/>
<evidence type="ECO:0000259" key="4">
    <source>
        <dbReference type="PROSITE" id="PS50188"/>
    </source>
</evidence>
<evidence type="ECO:0000313" key="5">
    <source>
        <dbReference type="EMBL" id="PSS37062.1"/>
    </source>
</evidence>
<reference evidence="5 6" key="1">
    <citation type="submission" date="2018-02" db="EMBL/GenBank/DDBJ databases">
        <title>Genome sequence of the basidiomycete white-rot fungus Phlebia centrifuga.</title>
        <authorList>
            <person name="Granchi Z."/>
            <person name="Peng M."/>
            <person name="de Vries R.P."/>
            <person name="Hilden K."/>
            <person name="Makela M.R."/>
            <person name="Grigoriev I."/>
            <person name="Riley R."/>
        </authorList>
    </citation>
    <scope>NUCLEOTIDE SEQUENCE [LARGE SCALE GENOMIC DNA]</scope>
    <source>
        <strain evidence="5 6">FBCC195</strain>
    </source>
</reference>
<keyword evidence="2" id="KW-0863">Zinc-finger</keyword>
<keyword evidence="1" id="KW-0479">Metal-binding</keyword>
<keyword evidence="3" id="KW-0862">Zinc</keyword>
<sequence length="622" mass="70322">MSVTARATSLSAPGEPIPYYEIKVLQVHKDGLVAVGYELDSQQSQFPTSLGSYHAVGAIDNSWGYNSDGIVSYGNPMPDQYGPKFQTGDIIGCGIIIHASSPDDMGSIFYTLNGSFLGLFFSDVANTESDAIFPSVSLCHPDDAVRANFGQEPFRYPMGRVMRDSLRETQWPRPPKPPPLPSEVISIILADLAPNESNDNYKTYMTSCALVCRYWWQKCSPYLFKTIELRSKADVDILSALIEKPNSYLAAASITSLKIHERAGEVWAYNVAVSLAHRFPRLRALRQERDGAAYFGRETQIKQHTPPRISGSLPALYSAYRTVTTFVLINHHFRSFAALTQLVSALPVLETLKCEHVTWDQRPDNPRLLRAPRRLSAVEVKFGDANWRMIELFTARWGRLPLEWEPSSKCPELGHGDSLLVHGVVNLKDMRSSLRLKRFNSEHQFAIRFATSIEKRIWHLTVVIETMDTPEKINQDHLDSRLTSQERRSVSVESKFTTWDFTCSPCTTQDGLVRTCITGLRVNSEIGFRYLRVVRWVHWLEKLFSKAPPLFLESVTIASSEPTTPHKAAIETSKLRREAPHLQQTEKLRFVLMQKSVSGGETTELEITEEAEQSAIRRLRET</sequence>
<dbReference type="AlphaFoldDB" id="A0A2R6S470"/>
<dbReference type="Gene3D" id="2.60.120.920">
    <property type="match status" value="1"/>
</dbReference>
<dbReference type="InterPro" id="IPR003877">
    <property type="entry name" value="SPRY_dom"/>
</dbReference>
<evidence type="ECO:0000256" key="2">
    <source>
        <dbReference type="ARBA" id="ARBA00022771"/>
    </source>
</evidence>
<evidence type="ECO:0000256" key="3">
    <source>
        <dbReference type="ARBA" id="ARBA00022833"/>
    </source>
</evidence>
<keyword evidence="6" id="KW-1185">Reference proteome</keyword>
<gene>
    <name evidence="5" type="ORF">PHLCEN_2v1101</name>
</gene>
<dbReference type="Proteomes" id="UP000186601">
    <property type="component" value="Unassembled WGS sequence"/>
</dbReference>
<dbReference type="SUPFAM" id="SSF49899">
    <property type="entry name" value="Concanavalin A-like lectins/glucanases"/>
    <property type="match status" value="1"/>
</dbReference>
<dbReference type="PANTHER" id="PTHR13363">
    <property type="entry name" value="RING FINGER AND SRY DOMAIN-CONTAINING"/>
    <property type="match status" value="1"/>
</dbReference>
<dbReference type="GO" id="GO:0005737">
    <property type="term" value="C:cytoplasm"/>
    <property type="evidence" value="ECO:0007669"/>
    <property type="project" value="TreeGrafter"/>
</dbReference>
<dbReference type="SMART" id="SM00449">
    <property type="entry name" value="SPRY"/>
    <property type="match status" value="1"/>
</dbReference>
<accession>A0A2R6S470</accession>
<organism evidence="5 6">
    <name type="scientific">Hermanssonia centrifuga</name>
    <dbReference type="NCBI Taxonomy" id="98765"/>
    <lineage>
        <taxon>Eukaryota</taxon>
        <taxon>Fungi</taxon>
        <taxon>Dikarya</taxon>
        <taxon>Basidiomycota</taxon>
        <taxon>Agaricomycotina</taxon>
        <taxon>Agaricomycetes</taxon>
        <taxon>Polyporales</taxon>
        <taxon>Meruliaceae</taxon>
        <taxon>Hermanssonia</taxon>
    </lineage>
</organism>
<evidence type="ECO:0000313" key="6">
    <source>
        <dbReference type="Proteomes" id="UP000186601"/>
    </source>
</evidence>
<comment type="caution">
    <text evidence="5">The sequence shown here is derived from an EMBL/GenBank/DDBJ whole genome shotgun (WGS) entry which is preliminary data.</text>
</comment>